<dbReference type="Proteomes" id="UP000324285">
    <property type="component" value="Chromosome"/>
</dbReference>
<dbReference type="Pfam" id="PF05768">
    <property type="entry name" value="Glrx-like"/>
    <property type="match status" value="1"/>
</dbReference>
<evidence type="ECO:0000313" key="2">
    <source>
        <dbReference type="Proteomes" id="UP000324285"/>
    </source>
</evidence>
<sequence length="129" mass="14156">MTRLVLYTTLGCHLCERMEALVVALADPKLQIEPVEIADDASLLARYGERIPVLCAVSCTQQVHNEQAVSDPSETLEGRVEARDIAVWLAARGWLAQSAQVYLKQAPTDQSRSDGCGTLVHGRRVLGKR</sequence>
<name>A0A5C1NE40_9GAMM</name>
<dbReference type="RefSeq" id="WP_149284154.1">
    <property type="nucleotide sequence ID" value="NZ_CP038437.2"/>
</dbReference>
<proteinExistence type="predicted"/>
<keyword evidence="2" id="KW-1185">Reference proteome</keyword>
<dbReference type="OrthoDB" id="8537427at2"/>
<reference evidence="1" key="1">
    <citation type="submission" date="2021-02" db="EMBL/GenBank/DDBJ databases">
        <title>Strain Y2R2, a novel species of the genus Halomonas.</title>
        <authorList>
            <person name="Huang H."/>
        </authorList>
    </citation>
    <scope>NUCLEOTIDE SEQUENCE</scope>
    <source>
        <strain evidence="1">Y2R2</strain>
    </source>
</reference>
<dbReference type="AlphaFoldDB" id="A0A5C1NE40"/>
<dbReference type="InterPro" id="IPR008554">
    <property type="entry name" value="Glutaredoxin-like"/>
</dbReference>
<dbReference type="Gene3D" id="3.40.30.10">
    <property type="entry name" value="Glutaredoxin"/>
    <property type="match status" value="1"/>
</dbReference>
<dbReference type="InterPro" id="IPR036249">
    <property type="entry name" value="Thioredoxin-like_sf"/>
</dbReference>
<dbReference type="EMBL" id="CP038437">
    <property type="protein sequence ID" value="QEM81140.1"/>
    <property type="molecule type" value="Genomic_DNA"/>
</dbReference>
<evidence type="ECO:0000313" key="1">
    <source>
        <dbReference type="EMBL" id="QEM81140.1"/>
    </source>
</evidence>
<dbReference type="KEGG" id="hbh:E4T21_05960"/>
<accession>A0A5C1NE40</accession>
<dbReference type="SUPFAM" id="SSF52833">
    <property type="entry name" value="Thioredoxin-like"/>
    <property type="match status" value="1"/>
</dbReference>
<gene>
    <name evidence="1" type="ORF">E4T21_05960</name>
</gene>
<protein>
    <submittedName>
        <fullName evidence="1">Glutaredoxin family protein</fullName>
    </submittedName>
</protein>
<organism evidence="1 2">
    <name type="scientific">Halomonas binhaiensis</name>
    <dbReference type="NCBI Taxonomy" id="2562282"/>
    <lineage>
        <taxon>Bacteria</taxon>
        <taxon>Pseudomonadati</taxon>
        <taxon>Pseudomonadota</taxon>
        <taxon>Gammaproteobacteria</taxon>
        <taxon>Oceanospirillales</taxon>
        <taxon>Halomonadaceae</taxon>
        <taxon>Halomonas</taxon>
    </lineage>
</organism>